<keyword evidence="3" id="KW-1185">Reference proteome</keyword>
<keyword evidence="1" id="KW-1133">Transmembrane helix</keyword>
<evidence type="ECO:0000313" key="2">
    <source>
        <dbReference type="EMBL" id="EKF73946.1"/>
    </source>
</evidence>
<comment type="caution">
    <text evidence="2">The sequence shown here is derived from an EMBL/GenBank/DDBJ whole genome shotgun (WGS) entry which is preliminary data.</text>
</comment>
<evidence type="ECO:0008006" key="4">
    <source>
        <dbReference type="Google" id="ProtNLM"/>
    </source>
</evidence>
<name>L0WAG9_9GAMM</name>
<keyword evidence="1" id="KW-0472">Membrane</keyword>
<evidence type="ECO:0000313" key="3">
    <source>
        <dbReference type="Proteomes" id="UP000010164"/>
    </source>
</evidence>
<proteinExistence type="predicted"/>
<dbReference type="Proteomes" id="UP000010164">
    <property type="component" value="Unassembled WGS sequence"/>
</dbReference>
<organism evidence="2 3">
    <name type="scientific">Alcanivorax hongdengensis A-11-3</name>
    <dbReference type="NCBI Taxonomy" id="1177179"/>
    <lineage>
        <taxon>Bacteria</taxon>
        <taxon>Pseudomonadati</taxon>
        <taxon>Pseudomonadota</taxon>
        <taxon>Gammaproteobacteria</taxon>
        <taxon>Oceanospirillales</taxon>
        <taxon>Alcanivoracaceae</taxon>
        <taxon>Alcanivorax</taxon>
    </lineage>
</organism>
<dbReference type="OrthoDB" id="6080558at2"/>
<dbReference type="EMBL" id="AMRJ01000017">
    <property type="protein sequence ID" value="EKF73946.1"/>
    <property type="molecule type" value="Genomic_DNA"/>
</dbReference>
<gene>
    <name evidence="2" type="ORF">A11A3_11332</name>
</gene>
<dbReference type="RefSeq" id="WP_008929442.1">
    <property type="nucleotide sequence ID" value="NZ_AMRJ01000017.1"/>
</dbReference>
<feature type="transmembrane region" description="Helical" evidence="1">
    <location>
        <begin position="25"/>
        <end position="55"/>
    </location>
</feature>
<evidence type="ECO:0000256" key="1">
    <source>
        <dbReference type="SAM" id="Phobius"/>
    </source>
</evidence>
<keyword evidence="1" id="KW-0812">Transmembrane</keyword>
<dbReference type="PATRIC" id="fig|1177179.3.peg.2263"/>
<sequence length="130" mass="15326">MFWQRSLPLALDLGESRYPRRLAQLSLWLCTLALVLAPLALWWKLLLWVLAVGALRTWRPALVRRLYWRDGELTVTGAQVHTLAPPYRLVRLGPWLGLQTRRGWLHLFADQASAGDLQPFYQWLWVNRRR</sequence>
<reference evidence="2 3" key="1">
    <citation type="journal article" date="2012" name="J. Bacteriol.">
        <title>Genome Sequence of the Alkane-Degrading Bacterium Alcanivorax hongdengensis Type Strain A-11-3.</title>
        <authorList>
            <person name="Lai Q."/>
            <person name="Shao Z."/>
        </authorList>
    </citation>
    <scope>NUCLEOTIDE SEQUENCE [LARGE SCALE GENOMIC DNA]</scope>
    <source>
        <strain evidence="2 3">A-11-3</strain>
    </source>
</reference>
<dbReference type="STRING" id="1177179.A11A3_11332"/>
<protein>
    <recommendedName>
        <fullName evidence="4">Toxin CptA</fullName>
    </recommendedName>
</protein>
<dbReference type="AlphaFoldDB" id="L0WAG9"/>
<accession>L0WAG9</accession>